<feature type="non-terminal residue" evidence="1">
    <location>
        <position position="1"/>
    </location>
</feature>
<protein>
    <submittedName>
        <fullName evidence="1">Uncharacterized protein</fullName>
    </submittedName>
</protein>
<proteinExistence type="predicted"/>
<sequence length="490" mass="56726">KKTVVVNSTEPSVLQQLIKHEGFTEQYENNKLYHDYKRSDQGQFSFQQKYFIADDVYDEQNNKVIFKQALAMVENNMKELAVALTYYVQNVTKTMKFNFVAHFLQSHTETKSNELFKQNIDEVLQNFPKCKAELSGINFQKFIDFPQIIHSAMSFELELLKEKVKRFKIIFKAVQANPEEDLQQICNQLIQLVQERPEFSEFGKQKSVYEEQMQLYEKVSGSRLEYALNSASTVCNPIQILENEVMSSKYVNFCLEVIMDQQLQEQKDGSIPHLVDEKMQFYGYQDFQSVLQLLSILSQTEADVHQIFTNEAYPKLFQKDTQMHNGQFRFETFQNYAMSQKSSLKLAVAEVFIEEVTFLMDKYKQQDTLIHDNVKLLGDCGLNQANILLHFANEAITKLKLKSDSTMTSSEYKTQIAENKLSELISLRIPGHGGISLQNEVGQTTRTLMMIDGFRDIYLTSDSQVQQSIDALIPNCMFDQFFGISKLPLP</sequence>
<dbReference type="EMBL" id="GDID01003486">
    <property type="protein sequence ID" value="JAP93120.1"/>
    <property type="molecule type" value="Transcribed_RNA"/>
</dbReference>
<dbReference type="AlphaFoldDB" id="A0A146K8G3"/>
<organism evidence="1">
    <name type="scientific">Trepomonas sp. PC1</name>
    <dbReference type="NCBI Taxonomy" id="1076344"/>
    <lineage>
        <taxon>Eukaryota</taxon>
        <taxon>Metamonada</taxon>
        <taxon>Diplomonadida</taxon>
        <taxon>Hexamitidae</taxon>
        <taxon>Hexamitinae</taxon>
        <taxon>Trepomonas</taxon>
    </lineage>
</organism>
<gene>
    <name evidence="1" type="ORF">TPC1_14714</name>
</gene>
<feature type="non-terminal residue" evidence="1">
    <location>
        <position position="490"/>
    </location>
</feature>
<name>A0A146K8G3_9EUKA</name>
<evidence type="ECO:0000313" key="1">
    <source>
        <dbReference type="EMBL" id="JAP93120.1"/>
    </source>
</evidence>
<reference evidence="1" key="1">
    <citation type="submission" date="2015-07" db="EMBL/GenBank/DDBJ databases">
        <title>Adaptation to a free-living lifestyle via gene acquisitions in the diplomonad Trepomonas sp. PC1.</title>
        <authorList>
            <person name="Xu F."/>
            <person name="Jerlstrom-Hultqvist J."/>
            <person name="Kolisko M."/>
            <person name="Simpson A.G.B."/>
            <person name="Roger A.J."/>
            <person name="Svard S.G."/>
            <person name="Andersson J.O."/>
        </authorList>
    </citation>
    <scope>NUCLEOTIDE SEQUENCE</scope>
    <source>
        <strain evidence="1">PC1</strain>
    </source>
</reference>
<accession>A0A146K8G3</accession>